<accession>A0A7X2D3T4</accession>
<dbReference type="GO" id="GO:0055085">
    <property type="term" value="P:transmembrane transport"/>
    <property type="evidence" value="ECO:0007669"/>
    <property type="project" value="TreeGrafter"/>
</dbReference>
<keyword evidence="5 6" id="KW-0472">Membrane</keyword>
<feature type="transmembrane region" description="Helical" evidence="6">
    <location>
        <begin position="35"/>
        <end position="57"/>
    </location>
</feature>
<organism evidence="7 8">
    <name type="scientific">Roseospira navarrensis</name>
    <dbReference type="NCBI Taxonomy" id="140058"/>
    <lineage>
        <taxon>Bacteria</taxon>
        <taxon>Pseudomonadati</taxon>
        <taxon>Pseudomonadota</taxon>
        <taxon>Alphaproteobacteria</taxon>
        <taxon>Rhodospirillales</taxon>
        <taxon>Rhodospirillaceae</taxon>
        <taxon>Roseospira</taxon>
    </lineage>
</organism>
<dbReference type="Pfam" id="PF01594">
    <property type="entry name" value="AI-2E_transport"/>
    <property type="match status" value="1"/>
</dbReference>
<feature type="transmembrane region" description="Helical" evidence="6">
    <location>
        <begin position="266"/>
        <end position="286"/>
    </location>
</feature>
<keyword evidence="8" id="KW-1185">Reference proteome</keyword>
<evidence type="ECO:0000313" key="8">
    <source>
        <dbReference type="Proteomes" id="UP000434582"/>
    </source>
</evidence>
<dbReference type="Proteomes" id="UP000434582">
    <property type="component" value="Unassembled WGS sequence"/>
</dbReference>
<dbReference type="InterPro" id="IPR002549">
    <property type="entry name" value="AI-2E-like"/>
</dbReference>
<dbReference type="PANTHER" id="PTHR21716:SF64">
    <property type="entry name" value="AI-2 TRANSPORT PROTEIN TQSA"/>
    <property type="match status" value="1"/>
</dbReference>
<evidence type="ECO:0000256" key="2">
    <source>
        <dbReference type="ARBA" id="ARBA00009773"/>
    </source>
</evidence>
<proteinExistence type="inferred from homology"/>
<reference evidence="7 8" key="1">
    <citation type="submission" date="2019-10" db="EMBL/GenBank/DDBJ databases">
        <title>Draft whole-genome sequence of the purple nonsulfur photosynthetic bacterium Roseospira navarrensis DSM 15114.</title>
        <authorList>
            <person name="Kyndt J.A."/>
            <person name="Meyer T.E."/>
        </authorList>
    </citation>
    <scope>NUCLEOTIDE SEQUENCE [LARGE SCALE GENOMIC DNA]</scope>
    <source>
        <strain evidence="7 8">DSM 15114</strain>
    </source>
</reference>
<evidence type="ECO:0000256" key="1">
    <source>
        <dbReference type="ARBA" id="ARBA00004141"/>
    </source>
</evidence>
<keyword evidence="3 6" id="KW-0812">Transmembrane</keyword>
<comment type="caution">
    <text evidence="7">The sequence shown here is derived from an EMBL/GenBank/DDBJ whole genome shotgun (WGS) entry which is preliminary data.</text>
</comment>
<dbReference type="EMBL" id="WIVE01000034">
    <property type="protein sequence ID" value="MQX37163.1"/>
    <property type="molecule type" value="Genomic_DNA"/>
</dbReference>
<comment type="subcellular location">
    <subcellularLocation>
        <location evidence="1">Membrane</location>
        <topology evidence="1">Multi-pass membrane protein</topology>
    </subcellularLocation>
</comment>
<evidence type="ECO:0000256" key="4">
    <source>
        <dbReference type="ARBA" id="ARBA00022989"/>
    </source>
</evidence>
<feature type="transmembrane region" description="Helical" evidence="6">
    <location>
        <begin position="231"/>
        <end position="259"/>
    </location>
</feature>
<feature type="transmembrane region" description="Helical" evidence="6">
    <location>
        <begin position="7"/>
        <end position="29"/>
    </location>
</feature>
<feature type="transmembrane region" description="Helical" evidence="6">
    <location>
        <begin position="69"/>
        <end position="90"/>
    </location>
</feature>
<feature type="transmembrane region" description="Helical" evidence="6">
    <location>
        <begin position="306"/>
        <end position="335"/>
    </location>
</feature>
<evidence type="ECO:0000256" key="5">
    <source>
        <dbReference type="ARBA" id="ARBA00023136"/>
    </source>
</evidence>
<dbReference type="AlphaFoldDB" id="A0A7X2D3T4"/>
<dbReference type="OrthoDB" id="9799225at2"/>
<evidence type="ECO:0000256" key="3">
    <source>
        <dbReference type="ARBA" id="ARBA00022692"/>
    </source>
</evidence>
<evidence type="ECO:0000256" key="6">
    <source>
        <dbReference type="SAM" id="Phobius"/>
    </source>
</evidence>
<keyword evidence="4 6" id="KW-1133">Transmembrane helix</keyword>
<dbReference type="PANTHER" id="PTHR21716">
    <property type="entry name" value="TRANSMEMBRANE PROTEIN"/>
    <property type="match status" value="1"/>
</dbReference>
<evidence type="ECO:0000313" key="7">
    <source>
        <dbReference type="EMBL" id="MQX37163.1"/>
    </source>
</evidence>
<dbReference type="GO" id="GO:0016020">
    <property type="term" value="C:membrane"/>
    <property type="evidence" value="ECO:0007669"/>
    <property type="project" value="UniProtKB-SubCell"/>
</dbReference>
<sequence>MTGMERLALLRSITAVLWFGAAVLIGSVLVLGEDVLVPVAIAVIVWYLINALAEGIASIPEVGSRLPGWVHMALALAVISLLLVLFGRMASENISEVTKAAPVYQENLRTLVHDATELAGIRGPIDLEDFVGQISLADAVPQVASAVSSLVGQAGLILVYTLFLLVEQRRFGAKLQALFPDPERERWVRGVLSRIQLDIKTYVWIKTLTSVLTGAVSYGVLVAVGVDYAPFWAVVIFLLNYIPTIGSLLGVAFPVLLALVQFPTPIPALVVAGVLGSVQFTIGNILEPRLMGRSLNLSPLVVILSLVVWGNIWGVVGMFLCVPLTGIIMIVMSYIPATRPIAILLSSDGKVRHD</sequence>
<name>A0A7X2D3T4_9PROT</name>
<feature type="transmembrane region" description="Helical" evidence="6">
    <location>
        <begin position="203"/>
        <end position="225"/>
    </location>
</feature>
<gene>
    <name evidence="7" type="ORF">GHC57_11595</name>
</gene>
<comment type="similarity">
    <text evidence="2">Belongs to the autoinducer-2 exporter (AI-2E) (TC 2.A.86) family.</text>
</comment>
<protein>
    <submittedName>
        <fullName evidence="7">AI-2E family transporter</fullName>
    </submittedName>
</protein>
<feature type="transmembrane region" description="Helical" evidence="6">
    <location>
        <begin position="143"/>
        <end position="166"/>
    </location>
</feature>